<feature type="transmembrane region" description="Helical" evidence="1">
    <location>
        <begin position="7"/>
        <end position="26"/>
    </location>
</feature>
<accession>A0A1I3TEY4</accession>
<evidence type="ECO:0000313" key="3">
    <source>
        <dbReference type="Proteomes" id="UP000198670"/>
    </source>
</evidence>
<dbReference type="OrthoDB" id="814802at2"/>
<gene>
    <name evidence="2" type="ORF">SAMN05444682_112106</name>
</gene>
<dbReference type="AlphaFoldDB" id="A0A1I3TEY4"/>
<dbReference type="STRING" id="1477437.SAMN05444682_112106"/>
<evidence type="ECO:0000256" key="1">
    <source>
        <dbReference type="SAM" id="Phobius"/>
    </source>
</evidence>
<evidence type="ECO:0008006" key="4">
    <source>
        <dbReference type="Google" id="ProtNLM"/>
    </source>
</evidence>
<name>A0A1I3TEY4_9SPHI</name>
<keyword evidence="3" id="KW-1185">Reference proteome</keyword>
<proteinExistence type="predicted"/>
<protein>
    <recommendedName>
        <fullName evidence="4">DUF748 domain-containing protein</fullName>
    </recommendedName>
</protein>
<reference evidence="2 3" key="1">
    <citation type="submission" date="2016-10" db="EMBL/GenBank/DDBJ databases">
        <authorList>
            <person name="de Groot N.N."/>
        </authorList>
    </citation>
    <scope>NUCLEOTIDE SEQUENCE [LARGE SCALE GENOMIC DNA]</scope>
    <source>
        <strain evidence="2 3">RK1</strain>
    </source>
</reference>
<sequence length="547" mass="61713">MRPFWKWAIGIAAGLLILTFLVNWYVNYRLKPQWEAQLKERIHSGTDGRYQLTYEQLSLSLLGGSATATGIRLVPDTTAKSQRPAAETTYHVRIGRLRISGIGVLRWFLSKKLHIGTIALDTPSVTLLRHPQNDTTTVDVASESPLERLTELVSRINVNRILLREGRLEMKEEGSAAHLLVPHVNVTLRDIRIDSTSLADTTRLYGAESVDVEVRTLTYIRPDSLYLFQAGPAHFQTDARELTIDSLRYRITVSQAEFYRQMQRAEDIADIEIARIRLAGMDRSSWVKKELLAAAALYVDSGHIAIYKDKTQPNPPENKIGKSPHQQLLRLKQPLAIDSVLIRAVDVRFTEVSDKTGKAGTVTFDQTNGAFRNVTNDSTTLARDRYMRLHARSRVMGTGDLTVDFRFDLLDSLGAHTYTAKLAAMDGTAFNRMLTPQLNVEVESAAIKGMRFDMKADDRGTGGTLELDYDRLKVAFLKEDNDGEMSEKRVFSFFANRFLLNDSNPDANGVRHTGQLYIKRPNDFSFFKMIWRSIREGTKECIGLSAP</sequence>
<dbReference type="EMBL" id="FOQO01000012">
    <property type="protein sequence ID" value="SFJ68221.1"/>
    <property type="molecule type" value="Genomic_DNA"/>
</dbReference>
<keyword evidence="1" id="KW-0472">Membrane</keyword>
<dbReference type="RefSeq" id="WP_090630730.1">
    <property type="nucleotide sequence ID" value="NZ_FOQO01000012.1"/>
</dbReference>
<evidence type="ECO:0000313" key="2">
    <source>
        <dbReference type="EMBL" id="SFJ68221.1"/>
    </source>
</evidence>
<keyword evidence="1" id="KW-1133">Transmembrane helix</keyword>
<keyword evidence="1" id="KW-0812">Transmembrane</keyword>
<organism evidence="2 3">
    <name type="scientific">Parapedobacter indicus</name>
    <dbReference type="NCBI Taxonomy" id="1477437"/>
    <lineage>
        <taxon>Bacteria</taxon>
        <taxon>Pseudomonadati</taxon>
        <taxon>Bacteroidota</taxon>
        <taxon>Sphingobacteriia</taxon>
        <taxon>Sphingobacteriales</taxon>
        <taxon>Sphingobacteriaceae</taxon>
        <taxon>Parapedobacter</taxon>
    </lineage>
</organism>
<dbReference type="Proteomes" id="UP000198670">
    <property type="component" value="Unassembled WGS sequence"/>
</dbReference>